<dbReference type="InterPro" id="IPR002060">
    <property type="entry name" value="Squ/phyt_synthse"/>
</dbReference>
<gene>
    <name evidence="1" type="ORF">ABEG18_12275</name>
</gene>
<dbReference type="EMBL" id="CP157484">
    <property type="protein sequence ID" value="XBO41493.1"/>
    <property type="molecule type" value="Genomic_DNA"/>
</dbReference>
<proteinExistence type="predicted"/>
<dbReference type="InterPro" id="IPR008949">
    <property type="entry name" value="Isoprenoid_synthase_dom_sf"/>
</dbReference>
<evidence type="ECO:0000313" key="1">
    <source>
        <dbReference type="EMBL" id="XBO41493.1"/>
    </source>
</evidence>
<dbReference type="Gene3D" id="1.10.600.10">
    <property type="entry name" value="Farnesyl Diphosphate Synthase"/>
    <property type="match status" value="1"/>
</dbReference>
<name>A0AAU7JML8_9HYPH</name>
<dbReference type="AlphaFoldDB" id="A0AAU7JML8"/>
<reference evidence="1" key="1">
    <citation type="submission" date="2024-05" db="EMBL/GenBank/DDBJ databases">
        <authorList>
            <person name="Kim S."/>
            <person name="Heo J."/>
            <person name="Choi H."/>
            <person name="Choi Y."/>
            <person name="Kwon S.-W."/>
            <person name="Kim Y."/>
        </authorList>
    </citation>
    <scope>NUCLEOTIDE SEQUENCE</scope>
    <source>
        <strain evidence="1">KACC 23698</strain>
    </source>
</reference>
<dbReference type="SUPFAM" id="SSF48576">
    <property type="entry name" value="Terpenoid synthases"/>
    <property type="match status" value="1"/>
</dbReference>
<dbReference type="EC" id="2.5.1.-" evidence="1"/>
<dbReference type="RefSeq" id="WP_406858347.1">
    <property type="nucleotide sequence ID" value="NZ_CP157484.1"/>
</dbReference>
<sequence>METGQGAAGVDVAADLVREHDRDRYVATLFAPEARRPALLALYAFNVEVSRVREAVSEPLPGEMRLQYWRDLLAGDAMEASGHPVAAALGAAIARYRLPRSALLDLIEARTFDLYDDPMPSIGDLEGYAGETSSALMRLASLILADGADPGGADAVGHAGVAYAIVGLLRALPWTTARGQVFLPADLMARHGLTRAMVLARDAGEPLRAVLADLRGLARRHLGQAEAAADAAGPAVRGAIVPAALVEPYLRKLEAASSNPFQTPAELSPLRRFLTLWLASRRAR</sequence>
<dbReference type="GO" id="GO:0016765">
    <property type="term" value="F:transferase activity, transferring alkyl or aryl (other than methyl) groups"/>
    <property type="evidence" value="ECO:0007669"/>
    <property type="project" value="UniProtKB-ARBA"/>
</dbReference>
<dbReference type="Pfam" id="PF00494">
    <property type="entry name" value="SQS_PSY"/>
    <property type="match status" value="1"/>
</dbReference>
<keyword evidence="1" id="KW-0808">Transferase</keyword>
<organism evidence="1">
    <name type="scientific">Alsobacter sp. KACC 23698</name>
    <dbReference type="NCBI Taxonomy" id="3149229"/>
    <lineage>
        <taxon>Bacteria</taxon>
        <taxon>Pseudomonadati</taxon>
        <taxon>Pseudomonadota</taxon>
        <taxon>Alphaproteobacteria</taxon>
        <taxon>Hyphomicrobiales</taxon>
        <taxon>Alsobacteraceae</taxon>
        <taxon>Alsobacter</taxon>
    </lineage>
</organism>
<dbReference type="PANTHER" id="PTHR31480">
    <property type="entry name" value="BIFUNCTIONAL LYCOPENE CYCLASE/PHYTOENE SYNTHASE"/>
    <property type="match status" value="1"/>
</dbReference>
<protein>
    <submittedName>
        <fullName evidence="1">Phytoene/squalene synthase family protein</fullName>
        <ecNumber evidence="1">2.5.1.-</ecNumber>
    </submittedName>
</protein>
<accession>A0AAU7JML8</accession>